<dbReference type="Pfam" id="PF00360">
    <property type="entry name" value="PHY"/>
    <property type="match status" value="1"/>
</dbReference>
<dbReference type="Proteomes" id="UP000001235">
    <property type="component" value="Chromosome"/>
</dbReference>
<sequence length="1321" mass="148066">MLTTEPIANAPEVEEALKNCEREAIHQVGKIQPVGLLLALNDDGLIITHVSDNVSEWFDLTPSTLLGKTFSSLVGETQALSIRQLIGLEDWRRTAITTFKITRGGRTLSLDAQVSRTGKCWIIEIEPDESDRDDLFHKLFIPIRDSLWQLDAEVDLFRYTQKVVEQVRLLTGYDRVMMYQFDDNWDGEVIAESRADDIGSYLGNHFPAADIPPQARSLYTKNLVRMISDVDAIPVQIQSQDSEPLDLTYSSLRALSPVHLQYLRNMGVNATLSISLIQNDRLWGLIACHHREPKYISMRVRELDEFIGKTVSLKLSNLENGRKVQFHDQIHQLLEKLTEKIRQNCDIGSVIDIFDAELLSLVHADGAIINLGGNRYHIGSTPSDELMLDIESWLKTMSPKGVFQTDNLSGIYPNLGVYQEVACGLMIAPLDRNMHSYISWFRNEITKTIKWAGNPDKVVKNEQGRLTISPRESFATWVEIFRDKSPQWTQMEIDAANSLALALIEVLTHHALEQSEENYRFLTDNSSDMIARFDLDGVYIFLSPSCQSLFGFSAQHMTGCAVTDFIMPEDCVTFQNALLLMGSTDQAQTLLFRSQHDRSKTVWIEYTLKRIINPRSGAIEIVANGRDVTQRHTYQLAIEDLHRRNAKILEAAGDGLVSISPDGKIVYTNERVRQILGWGGSELAGKSCCQLFHARDADTSHDYPCDCPLIAQNLNKEVGVSATGYFSHKEGRAIRVDYSCTQMTDHGKLSGAVLVFRESTEQSMTFDQKQTSDVIFNAASEAVMVTDANRRITSVNRAFIKITGYAAEEMIGQTPKLLSSGVHTQNFYDAMYASLEASGYWAGEIWNRRKNGEIYPQWGSITAIFGELGDLRSYIAVFSDVSKAKQAEEHLYHLANHDSLTGLANRSKFVDYLNHTLDLARRNRGHKVAVAFIDMDRFKIINDTLGHTIGDQFLKAIATRISSQCRNEDLLSRWGGDEFVLVMDRVDGPDSVAEAVRRMMEVVRKPLLIDGHELEPTLSVGISFFPDDAQNTTDLVKAADTAMYRVKENGRNGYAFFTELQADESKKKFEIVSELNRALRLNEFVLNYQPQVKPDTGEIVGLEALIRWEHPERGYLSPANFIPLAEELGMINQVGEWVIKAVCQQMSAWKLGGVTYPRVAVNVAPSQLDSGLADYVQRTLALYGLTADCLEIELTEGALERGGEVAPVLKQLRELGITLSIDDFGTGYSSLGHLKNFPINCFKIDKSFVDGLPDSVQDAAIVKTILTLGENLNVEVVVEGVETLAQRDFLTSIGAKIIQGYCYGKPLSVEKITERLKIGHF</sequence>
<dbReference type="OrthoDB" id="9808408at2"/>
<keyword evidence="12" id="KW-1185">Reference proteome</keyword>
<evidence type="ECO:0000259" key="6">
    <source>
        <dbReference type="PROSITE" id="PS50046"/>
    </source>
</evidence>
<evidence type="ECO:0000259" key="10">
    <source>
        <dbReference type="PROSITE" id="PS50887"/>
    </source>
</evidence>
<dbReference type="InterPro" id="IPR043150">
    <property type="entry name" value="Phytochrome_PHY_sf"/>
</dbReference>
<dbReference type="GO" id="GO:0003824">
    <property type="term" value="F:catalytic activity"/>
    <property type="evidence" value="ECO:0007669"/>
    <property type="project" value="UniProtKB-ARBA"/>
</dbReference>
<dbReference type="PROSITE" id="PS50046">
    <property type="entry name" value="PHYTOCHROME_2"/>
    <property type="match status" value="1"/>
</dbReference>
<dbReference type="InterPro" id="IPR000160">
    <property type="entry name" value="GGDEF_dom"/>
</dbReference>
<dbReference type="CDD" id="cd01948">
    <property type="entry name" value="EAL"/>
    <property type="match status" value="1"/>
</dbReference>
<dbReference type="InterPro" id="IPR016132">
    <property type="entry name" value="Phyto_chromo_attachment"/>
</dbReference>
<dbReference type="InterPro" id="IPR001633">
    <property type="entry name" value="EAL_dom"/>
</dbReference>
<dbReference type="GO" id="GO:0009584">
    <property type="term" value="P:detection of visible light"/>
    <property type="evidence" value="ECO:0007669"/>
    <property type="project" value="InterPro"/>
</dbReference>
<evidence type="ECO:0000256" key="4">
    <source>
        <dbReference type="ARBA" id="ARBA00022991"/>
    </source>
</evidence>
<evidence type="ECO:0000259" key="9">
    <source>
        <dbReference type="PROSITE" id="PS50883"/>
    </source>
</evidence>
<evidence type="ECO:0000313" key="11">
    <source>
        <dbReference type="EMBL" id="ADL54165.1"/>
    </source>
</evidence>
<dbReference type="CDD" id="cd00130">
    <property type="entry name" value="PAS"/>
    <property type="match status" value="3"/>
</dbReference>
<dbReference type="EMBL" id="CP002159">
    <property type="protein sequence ID" value="ADL54165.1"/>
    <property type="molecule type" value="Genomic_DNA"/>
</dbReference>
<dbReference type="InterPro" id="IPR029016">
    <property type="entry name" value="GAF-like_dom_sf"/>
</dbReference>
<dbReference type="GO" id="GO:0009881">
    <property type="term" value="F:photoreceptor activity"/>
    <property type="evidence" value="ECO:0007669"/>
    <property type="project" value="UniProtKB-KW"/>
</dbReference>
<dbReference type="Gene3D" id="3.30.70.270">
    <property type="match status" value="1"/>
</dbReference>
<dbReference type="FunFam" id="3.30.70.270:FF:000001">
    <property type="entry name" value="Diguanylate cyclase domain protein"/>
    <property type="match status" value="1"/>
</dbReference>
<feature type="domain" description="PAS" evidence="7">
    <location>
        <begin position="768"/>
        <end position="814"/>
    </location>
</feature>
<dbReference type="SMART" id="SM00052">
    <property type="entry name" value="EAL"/>
    <property type="match status" value="1"/>
</dbReference>
<dbReference type="Pfam" id="PF00989">
    <property type="entry name" value="PAS"/>
    <property type="match status" value="1"/>
</dbReference>
<dbReference type="STRING" id="395494.Galf_0120"/>
<dbReference type="SMART" id="SM00065">
    <property type="entry name" value="GAF"/>
    <property type="match status" value="1"/>
</dbReference>
<dbReference type="SUPFAM" id="SSF55073">
    <property type="entry name" value="Nucleotide cyclase"/>
    <property type="match status" value="1"/>
</dbReference>
<dbReference type="InterPro" id="IPR001294">
    <property type="entry name" value="Phytochrome"/>
</dbReference>
<dbReference type="InterPro" id="IPR000700">
    <property type="entry name" value="PAS-assoc_C"/>
</dbReference>
<dbReference type="RefSeq" id="WP_013292108.1">
    <property type="nucleotide sequence ID" value="NC_014394.1"/>
</dbReference>
<dbReference type="SMART" id="SM00086">
    <property type="entry name" value="PAC"/>
    <property type="match status" value="2"/>
</dbReference>
<dbReference type="InterPro" id="IPR043128">
    <property type="entry name" value="Rev_trsase/Diguanyl_cyclase"/>
</dbReference>
<dbReference type="PROSITE" id="PS50883">
    <property type="entry name" value="EAL"/>
    <property type="match status" value="1"/>
</dbReference>
<dbReference type="InterPro" id="IPR035919">
    <property type="entry name" value="EAL_sf"/>
</dbReference>
<feature type="domain" description="EAL" evidence="9">
    <location>
        <begin position="1068"/>
        <end position="1320"/>
    </location>
</feature>
<name>D9SIA8_GALCS</name>
<evidence type="ECO:0000256" key="5">
    <source>
        <dbReference type="ARBA" id="ARBA00023170"/>
    </source>
</evidence>
<dbReference type="HOGENOM" id="CLU_000445_41_0_4"/>
<feature type="domain" description="PAS" evidence="7">
    <location>
        <begin position="641"/>
        <end position="717"/>
    </location>
</feature>
<dbReference type="PANTHER" id="PTHR44757">
    <property type="entry name" value="DIGUANYLATE CYCLASE DGCP"/>
    <property type="match status" value="1"/>
</dbReference>
<dbReference type="InterPro" id="IPR013515">
    <property type="entry name" value="Phytochrome_cen-reg"/>
</dbReference>
<dbReference type="Gene3D" id="3.30.450.20">
    <property type="entry name" value="PAS domain"/>
    <property type="match status" value="4"/>
</dbReference>
<dbReference type="PROSITE" id="PS50113">
    <property type="entry name" value="PAC"/>
    <property type="match status" value="1"/>
</dbReference>
<dbReference type="KEGG" id="gca:Galf_0120"/>
<evidence type="ECO:0000256" key="1">
    <source>
        <dbReference type="ARBA" id="ARBA00002479"/>
    </source>
</evidence>
<keyword evidence="2" id="KW-0600">Photoreceptor protein</keyword>
<evidence type="ECO:0000259" key="8">
    <source>
        <dbReference type="PROSITE" id="PS50113"/>
    </source>
</evidence>
<dbReference type="InterPro" id="IPR001610">
    <property type="entry name" value="PAC"/>
</dbReference>
<feature type="domain" description="PAS" evidence="7">
    <location>
        <begin position="515"/>
        <end position="570"/>
    </location>
</feature>
<dbReference type="SMART" id="SM00267">
    <property type="entry name" value="GGDEF"/>
    <property type="match status" value="1"/>
</dbReference>
<evidence type="ECO:0000259" key="7">
    <source>
        <dbReference type="PROSITE" id="PS50112"/>
    </source>
</evidence>
<dbReference type="SUPFAM" id="SSF141868">
    <property type="entry name" value="EAL domain-like"/>
    <property type="match status" value="1"/>
</dbReference>
<dbReference type="InterPro" id="IPR000014">
    <property type="entry name" value="PAS"/>
</dbReference>
<dbReference type="eggNOG" id="COG5001">
    <property type="taxonomic scope" value="Bacteria"/>
</dbReference>
<dbReference type="eggNOG" id="COG4251">
    <property type="taxonomic scope" value="Bacteria"/>
</dbReference>
<keyword evidence="5" id="KW-0675">Receptor</keyword>
<dbReference type="Gene3D" id="3.20.20.450">
    <property type="entry name" value="EAL domain"/>
    <property type="match status" value="1"/>
</dbReference>
<dbReference type="SUPFAM" id="SSF55781">
    <property type="entry name" value="GAF domain-like"/>
    <property type="match status" value="2"/>
</dbReference>
<feature type="domain" description="Phytochrome chromophore attachment site" evidence="6">
    <location>
        <begin position="155"/>
        <end position="309"/>
    </location>
</feature>
<evidence type="ECO:0000256" key="2">
    <source>
        <dbReference type="ARBA" id="ARBA00022543"/>
    </source>
</evidence>
<dbReference type="NCBIfam" id="TIGR00254">
    <property type="entry name" value="GGDEF"/>
    <property type="match status" value="1"/>
</dbReference>
<dbReference type="PROSITE" id="PS50887">
    <property type="entry name" value="GGDEF"/>
    <property type="match status" value="1"/>
</dbReference>
<feature type="domain" description="GGDEF" evidence="10">
    <location>
        <begin position="926"/>
        <end position="1059"/>
    </location>
</feature>
<dbReference type="Pfam" id="PF00990">
    <property type="entry name" value="GGDEF"/>
    <property type="match status" value="1"/>
</dbReference>
<feature type="domain" description="PAC" evidence="8">
    <location>
        <begin position="841"/>
        <end position="893"/>
    </location>
</feature>
<dbReference type="Pfam" id="PF01590">
    <property type="entry name" value="GAF"/>
    <property type="match status" value="1"/>
</dbReference>
<gene>
    <name evidence="11" type="ordered locus">Galf_0120</name>
</gene>
<dbReference type="PANTHER" id="PTHR44757:SF2">
    <property type="entry name" value="BIOFILM ARCHITECTURE MAINTENANCE PROTEIN MBAA"/>
    <property type="match status" value="1"/>
</dbReference>
<evidence type="ECO:0000313" key="12">
    <source>
        <dbReference type="Proteomes" id="UP000001235"/>
    </source>
</evidence>
<proteinExistence type="predicted"/>
<dbReference type="InterPro" id="IPR029787">
    <property type="entry name" value="Nucleotide_cyclase"/>
</dbReference>
<dbReference type="CDD" id="cd01949">
    <property type="entry name" value="GGDEF"/>
    <property type="match status" value="1"/>
</dbReference>
<protein>
    <submittedName>
        <fullName evidence="11">Diguanylate cyclase/phosphodiesterase with PAS/PAC and GAF sensor(S)</fullName>
    </submittedName>
</protein>
<dbReference type="SUPFAM" id="SSF55785">
    <property type="entry name" value="PYP-like sensor domain (PAS domain)"/>
    <property type="match status" value="4"/>
</dbReference>
<dbReference type="PRINTS" id="PR01033">
    <property type="entry name" value="PHYTOCHROME"/>
</dbReference>
<dbReference type="GO" id="GO:0006355">
    <property type="term" value="P:regulation of DNA-templated transcription"/>
    <property type="evidence" value="ECO:0007669"/>
    <property type="project" value="InterPro"/>
</dbReference>
<dbReference type="Gene3D" id="3.30.450.270">
    <property type="match status" value="1"/>
</dbReference>
<dbReference type="InterPro" id="IPR013656">
    <property type="entry name" value="PAS_4"/>
</dbReference>
<dbReference type="InterPro" id="IPR003018">
    <property type="entry name" value="GAF"/>
</dbReference>
<dbReference type="eggNOG" id="COG2202">
    <property type="taxonomic scope" value="Bacteria"/>
</dbReference>
<dbReference type="InterPro" id="IPR013654">
    <property type="entry name" value="PAS_2"/>
</dbReference>
<comment type="function">
    <text evidence="1">Regulatory photoreceptor which exists in two forms that are reversibly interconvertible by light: the Pr form that absorbs maximally in the red region of the spectrum and the Pfr form that absorbs maximally in the far-red region. Photoconversion of Pr to Pfr induces an array of morphogenic responses, whereas reconversion of Pfr to Pr cancels the induction of those responses. Pfr controls the expression of a number of nuclear genes including those encoding the small subunit of ribulose-bisphosphate carboxylase, chlorophyll A/B binding protein, protochlorophyllide reductase, rRNA, etc. It also controls the expression of its own gene(s) in a negative feedback fashion.</text>
</comment>
<reference evidence="11 12" key="1">
    <citation type="submission" date="2010-08" db="EMBL/GenBank/DDBJ databases">
        <title>Complete sequence of Gallionella capsiferriformans ES-2.</title>
        <authorList>
            <consortium name="US DOE Joint Genome Institute"/>
            <person name="Lucas S."/>
            <person name="Copeland A."/>
            <person name="Lapidus A."/>
            <person name="Cheng J.-F."/>
            <person name="Bruce D."/>
            <person name="Goodwin L."/>
            <person name="Pitluck S."/>
            <person name="Chertkov O."/>
            <person name="Davenport K.W."/>
            <person name="Detter J.C."/>
            <person name="Han C."/>
            <person name="Tapia R."/>
            <person name="Land M."/>
            <person name="Hauser L."/>
            <person name="Chang Y.-J."/>
            <person name="Jeffries C."/>
            <person name="Kyrpides N."/>
            <person name="Ivanova N."/>
            <person name="Mikhailova N."/>
            <person name="Shelobolina E.S."/>
            <person name="Picardal F."/>
            <person name="Roden E."/>
            <person name="Emerson D."/>
            <person name="Woyke T."/>
        </authorList>
    </citation>
    <scope>NUCLEOTIDE SEQUENCE [LARGE SCALE GENOMIC DNA]</scope>
    <source>
        <strain evidence="11 12">ES-2</strain>
    </source>
</reference>
<dbReference type="Pfam" id="PF13426">
    <property type="entry name" value="PAS_9"/>
    <property type="match status" value="1"/>
</dbReference>
<dbReference type="PROSITE" id="PS50112">
    <property type="entry name" value="PAS"/>
    <property type="match status" value="3"/>
</dbReference>
<organism evidence="11 12">
    <name type="scientific">Gallionella capsiferriformans (strain ES-2)</name>
    <name type="common">Gallionella ferruginea capsiferriformans (strain ES-2)</name>
    <dbReference type="NCBI Taxonomy" id="395494"/>
    <lineage>
        <taxon>Bacteria</taxon>
        <taxon>Pseudomonadati</taxon>
        <taxon>Pseudomonadota</taxon>
        <taxon>Betaproteobacteria</taxon>
        <taxon>Nitrosomonadales</taxon>
        <taxon>Gallionellaceae</taxon>
        <taxon>Gallionella</taxon>
    </lineage>
</organism>
<accession>D9SIA8</accession>
<dbReference type="Pfam" id="PF08446">
    <property type="entry name" value="PAS_2"/>
    <property type="match status" value="1"/>
</dbReference>
<evidence type="ECO:0000256" key="3">
    <source>
        <dbReference type="ARBA" id="ARBA00022606"/>
    </source>
</evidence>
<dbReference type="SMART" id="SM00091">
    <property type="entry name" value="PAS"/>
    <property type="match status" value="4"/>
</dbReference>
<dbReference type="InterPro" id="IPR052155">
    <property type="entry name" value="Biofilm_reg_signaling"/>
</dbReference>
<dbReference type="Pfam" id="PF00563">
    <property type="entry name" value="EAL"/>
    <property type="match status" value="1"/>
</dbReference>
<dbReference type="NCBIfam" id="TIGR00229">
    <property type="entry name" value="sensory_box"/>
    <property type="match status" value="3"/>
</dbReference>
<keyword evidence="4" id="KW-0157">Chromophore</keyword>
<dbReference type="Gene3D" id="3.30.450.40">
    <property type="match status" value="1"/>
</dbReference>
<dbReference type="InterPro" id="IPR035965">
    <property type="entry name" value="PAS-like_dom_sf"/>
</dbReference>
<dbReference type="InterPro" id="IPR013767">
    <property type="entry name" value="PAS_fold"/>
</dbReference>
<dbReference type="Pfam" id="PF08448">
    <property type="entry name" value="PAS_4"/>
    <property type="match status" value="1"/>
</dbReference>
<keyword evidence="3" id="KW-0716">Sensory transduction</keyword>